<sequence>MLTTIVAGPVQADTAPTGALAFAWIIPVLAVIALLAWLYLTIAASSRKVRPERRNDQDNHRGMEQGGLYTYRPGMFSHSYPPDRESQWEEFRKDNPQPGREPRDVGADGILYEQTLFKEEFEELKQPENAEARQGALMGPSRRRRRRRRAGGARTSG</sequence>
<protein>
    <submittedName>
        <fullName evidence="3">Uncharacterized protein</fullName>
    </submittedName>
</protein>
<dbReference type="Proteomes" id="UP000295578">
    <property type="component" value="Unassembled WGS sequence"/>
</dbReference>
<feature type="region of interest" description="Disordered" evidence="1">
    <location>
        <begin position="123"/>
        <end position="157"/>
    </location>
</feature>
<comment type="caution">
    <text evidence="3">The sequence shown here is derived from an EMBL/GenBank/DDBJ whole genome shotgun (WGS) entry which is preliminary data.</text>
</comment>
<dbReference type="OrthoDB" id="3481021at2"/>
<evidence type="ECO:0000256" key="1">
    <source>
        <dbReference type="SAM" id="MobiDB-lite"/>
    </source>
</evidence>
<organism evidence="3 4">
    <name type="scientific">Actinomadura darangshiensis</name>
    <dbReference type="NCBI Taxonomy" id="705336"/>
    <lineage>
        <taxon>Bacteria</taxon>
        <taxon>Bacillati</taxon>
        <taxon>Actinomycetota</taxon>
        <taxon>Actinomycetes</taxon>
        <taxon>Streptosporangiales</taxon>
        <taxon>Thermomonosporaceae</taxon>
        <taxon>Actinomadura</taxon>
    </lineage>
</organism>
<dbReference type="RefSeq" id="WP_132201986.1">
    <property type="nucleotide sequence ID" value="NZ_SMKY01000223.1"/>
</dbReference>
<evidence type="ECO:0000313" key="3">
    <source>
        <dbReference type="EMBL" id="TDD71161.1"/>
    </source>
</evidence>
<dbReference type="AlphaFoldDB" id="A0A4R5AFK6"/>
<accession>A0A4R5AFK6</accession>
<keyword evidence="4" id="KW-1185">Reference proteome</keyword>
<dbReference type="EMBL" id="SMKY01000223">
    <property type="protein sequence ID" value="TDD71161.1"/>
    <property type="molecule type" value="Genomic_DNA"/>
</dbReference>
<evidence type="ECO:0000256" key="2">
    <source>
        <dbReference type="SAM" id="Phobius"/>
    </source>
</evidence>
<keyword evidence="2" id="KW-0472">Membrane</keyword>
<keyword evidence="2" id="KW-0812">Transmembrane</keyword>
<keyword evidence="2" id="KW-1133">Transmembrane helix</keyword>
<feature type="region of interest" description="Disordered" evidence="1">
    <location>
        <begin position="49"/>
        <end position="108"/>
    </location>
</feature>
<name>A0A4R5AFK6_9ACTN</name>
<feature type="compositionally biased region" description="Basic and acidic residues" evidence="1">
    <location>
        <begin position="52"/>
        <end position="63"/>
    </location>
</feature>
<feature type="compositionally biased region" description="Basic residues" evidence="1">
    <location>
        <begin position="141"/>
        <end position="151"/>
    </location>
</feature>
<feature type="compositionally biased region" description="Basic and acidic residues" evidence="1">
    <location>
        <begin position="81"/>
        <end position="106"/>
    </location>
</feature>
<feature type="transmembrane region" description="Helical" evidence="2">
    <location>
        <begin position="22"/>
        <end position="44"/>
    </location>
</feature>
<gene>
    <name evidence="3" type="ORF">E1293_34030</name>
</gene>
<reference evidence="3 4" key="1">
    <citation type="submission" date="2019-03" db="EMBL/GenBank/DDBJ databases">
        <title>Draft genome sequences of novel Actinobacteria.</title>
        <authorList>
            <person name="Sahin N."/>
            <person name="Ay H."/>
            <person name="Saygin H."/>
        </authorList>
    </citation>
    <scope>NUCLEOTIDE SEQUENCE [LARGE SCALE GENOMIC DNA]</scope>
    <source>
        <strain evidence="3 4">DSM 45941</strain>
    </source>
</reference>
<proteinExistence type="predicted"/>
<evidence type="ECO:0000313" key="4">
    <source>
        <dbReference type="Proteomes" id="UP000295578"/>
    </source>
</evidence>